<accession>A0A1H0FHC6</accession>
<evidence type="ECO:0000313" key="2">
    <source>
        <dbReference type="Proteomes" id="UP000199677"/>
    </source>
</evidence>
<protein>
    <submittedName>
        <fullName evidence="1">Uncharacterized protein</fullName>
    </submittedName>
</protein>
<dbReference type="EMBL" id="FNII01000010">
    <property type="protein sequence ID" value="SDN94188.1"/>
    <property type="molecule type" value="Genomic_DNA"/>
</dbReference>
<organism evidence="1 2">
    <name type="scientific">Vreelandella arcis</name>
    <dbReference type="NCBI Taxonomy" id="416873"/>
    <lineage>
        <taxon>Bacteria</taxon>
        <taxon>Pseudomonadati</taxon>
        <taxon>Pseudomonadota</taxon>
        <taxon>Gammaproteobacteria</taxon>
        <taxon>Oceanospirillales</taxon>
        <taxon>Halomonadaceae</taxon>
        <taxon>Vreelandella</taxon>
    </lineage>
</organism>
<name>A0A1H0FHC6_9GAMM</name>
<evidence type="ECO:0000313" key="1">
    <source>
        <dbReference type="EMBL" id="SDN94188.1"/>
    </source>
</evidence>
<gene>
    <name evidence="1" type="ORF">SAMN04487951_11020</name>
</gene>
<dbReference type="AlphaFoldDB" id="A0A1H0FHC6"/>
<reference evidence="2" key="1">
    <citation type="submission" date="2016-10" db="EMBL/GenBank/DDBJ databases">
        <authorList>
            <person name="Varghese N."/>
            <person name="Submissions S."/>
        </authorList>
    </citation>
    <scope>NUCLEOTIDE SEQUENCE [LARGE SCALE GENOMIC DNA]</scope>
    <source>
        <strain evidence="2">CGMCC 1.6494</strain>
    </source>
</reference>
<keyword evidence="2" id="KW-1185">Reference proteome</keyword>
<dbReference type="Proteomes" id="UP000199677">
    <property type="component" value="Unassembled WGS sequence"/>
</dbReference>
<proteinExistence type="predicted"/>
<sequence>MAEIWYRVAEKSWFNADRKVREGRYRPWLYCKMFPPLPDGCSMPLLNLTQQKRFIYRYKLTGLIH</sequence>